<dbReference type="HOGENOM" id="CLU_1780292_0_0_1"/>
<evidence type="ECO:0000313" key="2">
    <source>
        <dbReference type="Proteomes" id="UP000006038"/>
    </source>
</evidence>
<evidence type="ECO:0000313" key="1">
    <source>
        <dbReference type="EnsemblPlants" id="OB05G17860.1"/>
    </source>
</evidence>
<proteinExistence type="predicted"/>
<dbReference type="Gramene" id="OB05G17860.1">
    <property type="protein sequence ID" value="OB05G17860.1"/>
    <property type="gene ID" value="OB05G17860"/>
</dbReference>
<accession>J3M5B2</accession>
<keyword evidence="2" id="KW-1185">Reference proteome</keyword>
<reference evidence="1" key="1">
    <citation type="journal article" date="2013" name="Nat. Commun.">
        <title>Whole-genome sequencing of Oryza brachyantha reveals mechanisms underlying Oryza genome evolution.</title>
        <authorList>
            <person name="Chen J."/>
            <person name="Huang Q."/>
            <person name="Gao D."/>
            <person name="Wang J."/>
            <person name="Lang Y."/>
            <person name="Liu T."/>
            <person name="Li B."/>
            <person name="Bai Z."/>
            <person name="Luis Goicoechea J."/>
            <person name="Liang C."/>
            <person name="Chen C."/>
            <person name="Zhang W."/>
            <person name="Sun S."/>
            <person name="Liao Y."/>
            <person name="Zhang X."/>
            <person name="Yang L."/>
            <person name="Song C."/>
            <person name="Wang M."/>
            <person name="Shi J."/>
            <person name="Liu G."/>
            <person name="Liu J."/>
            <person name="Zhou H."/>
            <person name="Zhou W."/>
            <person name="Yu Q."/>
            <person name="An N."/>
            <person name="Chen Y."/>
            <person name="Cai Q."/>
            <person name="Wang B."/>
            <person name="Liu B."/>
            <person name="Min J."/>
            <person name="Huang Y."/>
            <person name="Wu H."/>
            <person name="Li Z."/>
            <person name="Zhang Y."/>
            <person name="Yin Y."/>
            <person name="Song W."/>
            <person name="Jiang J."/>
            <person name="Jackson S.A."/>
            <person name="Wing R.A."/>
            <person name="Wang J."/>
            <person name="Chen M."/>
        </authorList>
    </citation>
    <scope>NUCLEOTIDE SEQUENCE [LARGE SCALE GENOMIC DNA]</scope>
    <source>
        <strain evidence="1">cv. IRGC 101232</strain>
    </source>
</reference>
<dbReference type="EnsemblPlants" id="OB05G17860.1">
    <property type="protein sequence ID" value="OB05G17860.1"/>
    <property type="gene ID" value="OB05G17860"/>
</dbReference>
<dbReference type="Proteomes" id="UP000006038">
    <property type="component" value="Chromosome 5"/>
</dbReference>
<sequence length="146" mass="16621">MEYKNSQGDSHISDSAFDIRLLPTPWQFACLLPVNMLTMRIESTSHKRSRCDLEAGRKIPIKLLDYKALPGLIKIFGPMEALNLLGIRFTKAVVMDSMIPLNEKRRYKLIGDHLNAILIVDQAKGHIQKALIVVSTTTCSLMWKRR</sequence>
<protein>
    <submittedName>
        <fullName evidence="1">Uncharacterized protein</fullName>
    </submittedName>
</protein>
<reference evidence="1" key="2">
    <citation type="submission" date="2013-04" db="UniProtKB">
        <authorList>
            <consortium name="EnsemblPlants"/>
        </authorList>
    </citation>
    <scope>IDENTIFICATION</scope>
</reference>
<dbReference type="AlphaFoldDB" id="J3M5B2"/>
<organism evidence="1">
    <name type="scientific">Oryza brachyantha</name>
    <name type="common">malo sina</name>
    <dbReference type="NCBI Taxonomy" id="4533"/>
    <lineage>
        <taxon>Eukaryota</taxon>
        <taxon>Viridiplantae</taxon>
        <taxon>Streptophyta</taxon>
        <taxon>Embryophyta</taxon>
        <taxon>Tracheophyta</taxon>
        <taxon>Spermatophyta</taxon>
        <taxon>Magnoliopsida</taxon>
        <taxon>Liliopsida</taxon>
        <taxon>Poales</taxon>
        <taxon>Poaceae</taxon>
        <taxon>BOP clade</taxon>
        <taxon>Oryzoideae</taxon>
        <taxon>Oryzeae</taxon>
        <taxon>Oryzinae</taxon>
        <taxon>Oryza</taxon>
    </lineage>
</organism>
<name>J3M5B2_ORYBR</name>